<keyword evidence="6" id="KW-1185">Reference proteome</keyword>
<gene>
    <name evidence="5" type="ORF">AAK873_04980</name>
</gene>
<dbReference type="InterPro" id="IPR010819">
    <property type="entry name" value="AGE/CE"/>
</dbReference>
<comment type="caution">
    <text evidence="5">The sequence shown here is derived from an EMBL/GenBank/DDBJ whole genome shotgun (WGS) entry which is preliminary data.</text>
</comment>
<dbReference type="HAMAP" id="MF_00929">
    <property type="entry name" value="Cellobiose_2_epim"/>
    <property type="match status" value="1"/>
</dbReference>
<dbReference type="EMBL" id="JBCLPP010000010">
    <property type="protein sequence ID" value="MEY8244971.1"/>
    <property type="molecule type" value="Genomic_DNA"/>
</dbReference>
<dbReference type="InterPro" id="IPR028584">
    <property type="entry name" value="Cellobiose_2_epim"/>
</dbReference>
<dbReference type="SUPFAM" id="SSF48208">
    <property type="entry name" value="Six-hairpin glycosidases"/>
    <property type="match status" value="1"/>
</dbReference>
<sequence>MTEQDLKKELLDNLNDCILPYWMNKMVDPRGGFYGRRDGYDRLDADAPKGAILNGRLLWSFASAYRTTGRKEYLDMAARAKDYILEHFYDSEYGGIYWSLNPDGTPLDSKKQFYAIGFVIYGLSEYVRATGDREALDYAVRLFHDIETHSRDRKRGGYIEACTREWGPIDDMRLSDKDENMAKTMNTHLHIIEPYTNLYRVWPDASLREAILSLLDIFFDIMEDKRSHHLGLFFDEDWKRHDKDTSYGHDIEASWLLLETAQVLGDHVVEARALAHTKAIAEAALEGCCADGSMVYERLGSGEFDNDRHWWVQAENMIGQIYLYKYHGVAGAFKNAVMTWNYIKDNIVDNDGGEWFWSRRPDGTVNRDEDKAGFWKCPYHNSRMCTEIIRALSE</sequence>
<evidence type="ECO:0000313" key="6">
    <source>
        <dbReference type="Proteomes" id="UP001565200"/>
    </source>
</evidence>
<evidence type="ECO:0000313" key="5">
    <source>
        <dbReference type="EMBL" id="MEY8244971.1"/>
    </source>
</evidence>
<evidence type="ECO:0000256" key="3">
    <source>
        <dbReference type="ARBA" id="ARBA00023235"/>
    </source>
</evidence>
<evidence type="ECO:0000256" key="2">
    <source>
        <dbReference type="ARBA" id="ARBA00008558"/>
    </source>
</evidence>
<comment type="catalytic activity">
    <reaction evidence="1 4">
        <text>D-cellobiose = beta-D-glucosyl-(1-&gt;4)-D-mannopyranose</text>
        <dbReference type="Rhea" id="RHEA:23384"/>
        <dbReference type="ChEBI" id="CHEBI:17057"/>
        <dbReference type="ChEBI" id="CHEBI:47931"/>
        <dbReference type="EC" id="5.1.3.11"/>
    </reaction>
</comment>
<evidence type="ECO:0000256" key="4">
    <source>
        <dbReference type="HAMAP-Rule" id="MF_00929"/>
    </source>
</evidence>
<accession>A0ABV4CWC3</accession>
<dbReference type="Proteomes" id="UP001565200">
    <property type="component" value="Unassembled WGS sequence"/>
</dbReference>
<comment type="similarity">
    <text evidence="4">Belongs to the cellobiose 2-epimerase family.</text>
</comment>
<dbReference type="Gene3D" id="1.50.10.10">
    <property type="match status" value="1"/>
</dbReference>
<dbReference type="RefSeq" id="WP_369863289.1">
    <property type="nucleotide sequence ID" value="NZ_JBCLPP010000010.1"/>
</dbReference>
<dbReference type="Pfam" id="PF07221">
    <property type="entry name" value="GlcNAc_2-epim"/>
    <property type="match status" value="1"/>
</dbReference>
<organism evidence="5 6">
    <name type="scientific">Heminiphilus faecis</name>
    <dbReference type="NCBI Taxonomy" id="2601703"/>
    <lineage>
        <taxon>Bacteria</taxon>
        <taxon>Pseudomonadati</taxon>
        <taxon>Bacteroidota</taxon>
        <taxon>Bacteroidia</taxon>
        <taxon>Bacteroidales</taxon>
        <taxon>Muribaculaceae</taxon>
        <taxon>Heminiphilus</taxon>
    </lineage>
</organism>
<dbReference type="EC" id="5.1.3.11" evidence="4"/>
<protein>
    <recommendedName>
        <fullName evidence="4">Cellobiose 2-epimerase</fullName>
        <shortName evidence="4">CE</shortName>
        <ecNumber evidence="4">5.1.3.11</ecNumber>
    </recommendedName>
</protein>
<reference evidence="5 6" key="1">
    <citation type="submission" date="2024-03" db="EMBL/GenBank/DDBJ databases">
        <title>Mouse gut bacterial collection (mGBC) of GemPharmatech.</title>
        <authorList>
            <person name="He Y."/>
            <person name="Dong L."/>
            <person name="Wu D."/>
            <person name="Gao X."/>
            <person name="Lin Z."/>
        </authorList>
    </citation>
    <scope>NUCLEOTIDE SEQUENCE [LARGE SCALE GENOMIC DNA]</scope>
    <source>
        <strain evidence="5 6">54-13</strain>
    </source>
</reference>
<evidence type="ECO:0000256" key="1">
    <source>
        <dbReference type="ARBA" id="ARBA00001470"/>
    </source>
</evidence>
<name>A0ABV4CWC3_9BACT</name>
<dbReference type="InterPro" id="IPR012341">
    <property type="entry name" value="6hp_glycosidase-like_sf"/>
</dbReference>
<dbReference type="PANTHER" id="PTHR15108">
    <property type="entry name" value="N-ACYLGLUCOSAMINE-2-EPIMERASE"/>
    <property type="match status" value="1"/>
</dbReference>
<comment type="function">
    <text evidence="4">Catalyzes the reversible epimerization of cellobiose to 4-O-beta-D-glucopyranosyl-D-mannose (Glc-Man).</text>
</comment>
<proteinExistence type="inferred from homology"/>
<comment type="similarity">
    <text evidence="2">Belongs to the N-acylglucosamine 2-epimerase family.</text>
</comment>
<keyword evidence="3 4" id="KW-0413">Isomerase</keyword>
<dbReference type="InterPro" id="IPR008928">
    <property type="entry name" value="6-hairpin_glycosidase_sf"/>
</dbReference>